<evidence type="ECO:0000256" key="1">
    <source>
        <dbReference type="SAM" id="MobiDB-lite"/>
    </source>
</evidence>
<feature type="compositionally biased region" description="Low complexity" evidence="1">
    <location>
        <begin position="81"/>
        <end position="91"/>
    </location>
</feature>
<organism evidence="2 3">
    <name type="scientific">Anopheles christyi</name>
    <dbReference type="NCBI Taxonomy" id="43041"/>
    <lineage>
        <taxon>Eukaryota</taxon>
        <taxon>Metazoa</taxon>
        <taxon>Ecdysozoa</taxon>
        <taxon>Arthropoda</taxon>
        <taxon>Hexapoda</taxon>
        <taxon>Insecta</taxon>
        <taxon>Pterygota</taxon>
        <taxon>Neoptera</taxon>
        <taxon>Endopterygota</taxon>
        <taxon>Diptera</taxon>
        <taxon>Nematocera</taxon>
        <taxon>Culicoidea</taxon>
        <taxon>Culicidae</taxon>
        <taxon>Anophelinae</taxon>
        <taxon>Anopheles</taxon>
    </lineage>
</organism>
<sequence length="216" mass="23151">MGQGTSMCRFNGCRYKRNKQGLHLRSIEEPQSRMPTEQGGTVGLDATLGSRAGVPLPLQLPPHSNLHHHHPHHHHSHHHSNNNSSSSSGSSHHPHSTTNNHHHHHHHHHHLQQQTGSQGSSSAGGSAQGAQGSTGGASGGGGYDAEFARMESWLDENQEFVQDYFIRKATRNMVDGWLVSHATPVTTAANSVDSPTHGPNQPSSSRGGSGATTPVR</sequence>
<keyword evidence="3" id="KW-1185">Reference proteome</keyword>
<dbReference type="Proteomes" id="UP000075881">
    <property type="component" value="Unassembled WGS sequence"/>
</dbReference>
<accession>A0A182KGK8</accession>
<feature type="region of interest" description="Disordered" evidence="1">
    <location>
        <begin position="188"/>
        <end position="216"/>
    </location>
</feature>
<name>A0A182KGK8_9DIPT</name>
<proteinExistence type="predicted"/>
<feature type="compositionally biased region" description="Low complexity" evidence="1">
    <location>
        <begin position="112"/>
        <end position="131"/>
    </location>
</feature>
<dbReference type="AlphaFoldDB" id="A0A182KGK8"/>
<reference evidence="2" key="2">
    <citation type="submission" date="2020-05" db="UniProtKB">
        <authorList>
            <consortium name="EnsemblMetazoa"/>
        </authorList>
    </citation>
    <scope>IDENTIFICATION</scope>
    <source>
        <strain evidence="2">ACHKN1017</strain>
    </source>
</reference>
<dbReference type="STRING" id="43041.A0A182KGK8"/>
<dbReference type="VEuPathDB" id="VectorBase:ACHR009896"/>
<feature type="compositionally biased region" description="Basic residues" evidence="1">
    <location>
        <begin position="65"/>
        <end position="80"/>
    </location>
</feature>
<feature type="compositionally biased region" description="Gly residues" evidence="1">
    <location>
        <begin position="132"/>
        <end position="143"/>
    </location>
</feature>
<reference evidence="3" key="1">
    <citation type="submission" date="2013-03" db="EMBL/GenBank/DDBJ databases">
        <title>The Genome Sequence of Anopheles christyi ACHKN1017.</title>
        <authorList>
            <consortium name="The Broad Institute Genomics Platform"/>
            <person name="Neafsey D.E."/>
            <person name="Besansky N."/>
            <person name="Walker B."/>
            <person name="Young S.K."/>
            <person name="Zeng Q."/>
            <person name="Gargeya S."/>
            <person name="Fitzgerald M."/>
            <person name="Haas B."/>
            <person name="Abouelleil A."/>
            <person name="Allen A.W."/>
            <person name="Alvarado L."/>
            <person name="Arachchi H.M."/>
            <person name="Berlin A.M."/>
            <person name="Chapman S.B."/>
            <person name="Gainer-Dewar J."/>
            <person name="Goldberg J."/>
            <person name="Griggs A."/>
            <person name="Gujja S."/>
            <person name="Hansen M."/>
            <person name="Howarth C."/>
            <person name="Imamovic A."/>
            <person name="Ireland A."/>
            <person name="Larimer J."/>
            <person name="McCowan C."/>
            <person name="Murphy C."/>
            <person name="Pearson M."/>
            <person name="Poon T.W."/>
            <person name="Priest M."/>
            <person name="Roberts A."/>
            <person name="Saif S."/>
            <person name="Shea T."/>
            <person name="Sisk P."/>
            <person name="Sykes S."/>
            <person name="Wortman J."/>
            <person name="Nusbaum C."/>
            <person name="Birren B."/>
        </authorList>
    </citation>
    <scope>NUCLEOTIDE SEQUENCE [LARGE SCALE GENOMIC DNA]</scope>
    <source>
        <strain evidence="3">ACHKN1017</strain>
    </source>
</reference>
<evidence type="ECO:0000313" key="3">
    <source>
        <dbReference type="Proteomes" id="UP000075881"/>
    </source>
</evidence>
<feature type="compositionally biased region" description="Basic residues" evidence="1">
    <location>
        <begin position="92"/>
        <end position="111"/>
    </location>
</feature>
<evidence type="ECO:0000313" key="2">
    <source>
        <dbReference type="EnsemblMetazoa" id="ACHR009896-PA"/>
    </source>
</evidence>
<feature type="region of interest" description="Disordered" evidence="1">
    <location>
        <begin position="25"/>
        <end position="143"/>
    </location>
</feature>
<protein>
    <submittedName>
        <fullName evidence="2">Uncharacterized protein</fullName>
    </submittedName>
</protein>
<dbReference type="EnsemblMetazoa" id="ACHR009896-RA">
    <property type="protein sequence ID" value="ACHR009896-PA"/>
    <property type="gene ID" value="ACHR009896"/>
</dbReference>